<feature type="compositionally biased region" description="Acidic residues" evidence="1">
    <location>
        <begin position="44"/>
        <end position="60"/>
    </location>
</feature>
<accession>A0A2Z6S4N7</accession>
<evidence type="ECO:0000256" key="1">
    <source>
        <dbReference type="SAM" id="MobiDB-lite"/>
    </source>
</evidence>
<dbReference type="EMBL" id="BEXD01004370">
    <property type="protein sequence ID" value="GBC10294.1"/>
    <property type="molecule type" value="Genomic_DNA"/>
</dbReference>
<dbReference type="Proteomes" id="UP000247702">
    <property type="component" value="Unassembled WGS sequence"/>
</dbReference>
<feature type="region of interest" description="Disordered" evidence="1">
    <location>
        <begin position="26"/>
        <end position="64"/>
    </location>
</feature>
<gene>
    <name evidence="2" type="ORF">RclHR1_00950031</name>
</gene>
<comment type="caution">
    <text evidence="2">The sequence shown here is derived from an EMBL/GenBank/DDBJ whole genome shotgun (WGS) entry which is preliminary data.</text>
</comment>
<reference evidence="2 3" key="1">
    <citation type="submission" date="2017-11" db="EMBL/GenBank/DDBJ databases">
        <title>The genome of Rhizophagus clarus HR1 reveals common genetic basis of auxotrophy among arbuscular mycorrhizal fungi.</title>
        <authorList>
            <person name="Kobayashi Y."/>
        </authorList>
    </citation>
    <scope>NUCLEOTIDE SEQUENCE [LARGE SCALE GENOMIC DNA]</scope>
    <source>
        <strain evidence="2 3">HR1</strain>
    </source>
</reference>
<evidence type="ECO:0000313" key="3">
    <source>
        <dbReference type="Proteomes" id="UP000247702"/>
    </source>
</evidence>
<sequence length="1060" mass="122348">MRTPTNFDQTDRTRTVLALRYDGADPDEYLSDSSSCTDNRSDLGPDDYNDYESNYESDNEEATRASTNITTIQSFQYSLRQEKFNDKFSPKDLISPNLFIPLLNEKGSSLYNAYDRNEVENKLVIKIDQDDRALKFSVADDISEVYGLPGIHECINGQKPLRAVIDIDASKEDMETASVKGQEVFIRICCSFIRALYRILDCGWEDILKGLVIATSSDPSKCSYHILYAPALLIDHYELKALTELVYTLTGEKFGKYIDRGLPGQNFNLRLIGSAKKGRVKRILQFSLDNGWNELEHARVQPPTSLGLEVRPRMLSVEKNNNPLRISVGQGILQKCADLVLQKHSKYLMDWTIEEKDSENFVYFNRKASLECPLCKRIHDKDQRWFSRVCASSGMFIVKCFRQNSDERGEVFECNPSIAEKIQKENKNLSPASHRIKGLGFPKAFIKMPSWVKYNEALTATETYKERYVRPLPNEGDIYVGSPWETGKTYVLEHLTISDDVNLLSHLAGQSIEKLYKLVQEARCIIVMDNDLTDLNIEWIKALRKDKLFSIIHNTYHPQEGKTFRLAPNKETVLAELWDWAKRMSLLPFENRTSASLICHLRKDVQGIIRALKTDFPELQIKEYHGKSDPVEKAHDFSNVEESWSNVDLVAYTSTLKIGVSYTNPKFERAFCLFNSYIETNARTNQMLFRMRCIKDYVCHIEQRSSNAPITEKGLFQWLLNARRECLPRELQNRGIFPDIDSIIRNKDVLTVRLWVAYMLEKFCSWRLFGWRMVDFLREAGMIISIIEPIPKSEEKIVSLSQVVKANSSIVKAEEISDVSNATIVDRETAEFLENKPRKTLEEMRSLDRHHIVECYEISPESLTEDFISKYGNYNHMKWFRAYRQLRDAGINNKTAVEAIIRKDYRDDKLAVATRAERHRICLELLRICTPAKDIDDRARYKADDVKAHIDSPESTSYFQGLVPKMARVFDNTDASRTINKKLTHYHLVGSFDSKGIPKFSSYQTGEEVYWDNGEDIRYAYSKLTPDKLLLEKDSKTSFGPCKQNIMQITEDIQDLFDMC</sequence>
<evidence type="ECO:0000313" key="2">
    <source>
        <dbReference type="EMBL" id="GBC10294.1"/>
    </source>
</evidence>
<protein>
    <recommendedName>
        <fullName evidence="4">Replication origin-binding protein domain-containing protein</fullName>
    </recommendedName>
</protein>
<organism evidence="2 3">
    <name type="scientific">Rhizophagus clarus</name>
    <dbReference type="NCBI Taxonomy" id="94130"/>
    <lineage>
        <taxon>Eukaryota</taxon>
        <taxon>Fungi</taxon>
        <taxon>Fungi incertae sedis</taxon>
        <taxon>Mucoromycota</taxon>
        <taxon>Glomeromycotina</taxon>
        <taxon>Glomeromycetes</taxon>
        <taxon>Glomerales</taxon>
        <taxon>Glomeraceae</taxon>
        <taxon>Rhizophagus</taxon>
    </lineage>
</organism>
<name>A0A2Z6S4N7_9GLOM</name>
<dbReference type="AlphaFoldDB" id="A0A2Z6S4N7"/>
<evidence type="ECO:0008006" key="4">
    <source>
        <dbReference type="Google" id="ProtNLM"/>
    </source>
</evidence>
<dbReference type="STRING" id="94130.A0A2Z6S4N7"/>
<keyword evidence="3" id="KW-1185">Reference proteome</keyword>
<proteinExistence type="predicted"/>